<dbReference type="OrthoDB" id="4267316at2759"/>
<dbReference type="SUPFAM" id="SSF56112">
    <property type="entry name" value="Protein kinase-like (PK-like)"/>
    <property type="match status" value="1"/>
</dbReference>
<keyword evidence="3" id="KW-1185">Reference proteome</keyword>
<dbReference type="Gene3D" id="1.10.510.10">
    <property type="entry name" value="Transferase(Phosphotransferase) domain 1"/>
    <property type="match status" value="1"/>
</dbReference>
<reference evidence="2" key="1">
    <citation type="journal article" date="2021" name="Nat. Commun.">
        <title>Genetic determinants of endophytism in the Arabidopsis root mycobiome.</title>
        <authorList>
            <person name="Mesny F."/>
            <person name="Miyauchi S."/>
            <person name="Thiergart T."/>
            <person name="Pickel B."/>
            <person name="Atanasova L."/>
            <person name="Karlsson M."/>
            <person name="Huettel B."/>
            <person name="Barry K.W."/>
            <person name="Haridas S."/>
            <person name="Chen C."/>
            <person name="Bauer D."/>
            <person name="Andreopoulos W."/>
            <person name="Pangilinan J."/>
            <person name="LaButti K."/>
            <person name="Riley R."/>
            <person name="Lipzen A."/>
            <person name="Clum A."/>
            <person name="Drula E."/>
            <person name="Henrissat B."/>
            <person name="Kohler A."/>
            <person name="Grigoriev I.V."/>
            <person name="Martin F.M."/>
            <person name="Hacquard S."/>
        </authorList>
    </citation>
    <scope>NUCLEOTIDE SEQUENCE</scope>
    <source>
        <strain evidence="2">MPI-CAGE-CH-0235</strain>
    </source>
</reference>
<gene>
    <name evidence="2" type="ORF">B0I35DRAFT_388341</name>
</gene>
<dbReference type="InterPro" id="IPR011009">
    <property type="entry name" value="Kinase-like_dom_sf"/>
</dbReference>
<dbReference type="Proteomes" id="UP000813444">
    <property type="component" value="Unassembled WGS sequence"/>
</dbReference>
<protein>
    <submittedName>
        <fullName evidence="2">Uncharacterized protein</fullName>
    </submittedName>
</protein>
<proteinExistence type="predicted"/>
<accession>A0A8K0STH7</accession>
<organism evidence="2 3">
    <name type="scientific">Stachybotrys elegans</name>
    <dbReference type="NCBI Taxonomy" id="80388"/>
    <lineage>
        <taxon>Eukaryota</taxon>
        <taxon>Fungi</taxon>
        <taxon>Dikarya</taxon>
        <taxon>Ascomycota</taxon>
        <taxon>Pezizomycotina</taxon>
        <taxon>Sordariomycetes</taxon>
        <taxon>Hypocreomycetidae</taxon>
        <taxon>Hypocreales</taxon>
        <taxon>Stachybotryaceae</taxon>
        <taxon>Stachybotrys</taxon>
    </lineage>
</organism>
<evidence type="ECO:0000313" key="2">
    <source>
        <dbReference type="EMBL" id="KAH7324519.1"/>
    </source>
</evidence>
<dbReference type="EMBL" id="JAGPNK010000003">
    <property type="protein sequence ID" value="KAH7324519.1"/>
    <property type="molecule type" value="Genomic_DNA"/>
</dbReference>
<sequence>MEKRETSSNVPDFPYHPERRLTIRTHVPPEPFGPGHYKEDAPRPMVPAPKYKTNLEWCLQNPPVETPPPEDLIVYTLCIVGEVACKPGRKVQLVSCYIEGAKDNLYIAKIYDALYCESGGEDITWWSDLRYAREASAYQDLGDADLDGKYTPKYFGSWTFDLPAPQQRNPTRPVRMIIIEYIPGPSICEILDGDLASRIPREGRLGVMAEIAEMWVQLKKAGVQHDDMAPRNVMLRGLDLEQKGTYKLKPVLIDLEMSLALGRDSCRYGLSQDPLASHPKYWLGLRCPEEWHAWVPEPESSKDASWRAWVLRIFEGREFATDEIWEEMWEERIREDAASNTTTGRI</sequence>
<name>A0A8K0STH7_9HYPO</name>
<feature type="region of interest" description="Disordered" evidence="1">
    <location>
        <begin position="1"/>
        <end position="43"/>
    </location>
</feature>
<dbReference type="AlphaFoldDB" id="A0A8K0STH7"/>
<comment type="caution">
    <text evidence="2">The sequence shown here is derived from an EMBL/GenBank/DDBJ whole genome shotgun (WGS) entry which is preliminary data.</text>
</comment>
<evidence type="ECO:0000256" key="1">
    <source>
        <dbReference type="SAM" id="MobiDB-lite"/>
    </source>
</evidence>
<evidence type="ECO:0000313" key="3">
    <source>
        <dbReference type="Proteomes" id="UP000813444"/>
    </source>
</evidence>